<gene>
    <name evidence="1" type="ORF">KP79_PYT08480</name>
</gene>
<dbReference type="Proteomes" id="UP000242188">
    <property type="component" value="Unassembled WGS sequence"/>
</dbReference>
<protein>
    <submittedName>
        <fullName evidence="1">Uncharacterized protein</fullName>
    </submittedName>
</protein>
<name>A0A210QC54_MIZYE</name>
<keyword evidence="2" id="KW-1185">Reference proteome</keyword>
<proteinExistence type="predicted"/>
<evidence type="ECO:0000313" key="2">
    <source>
        <dbReference type="Proteomes" id="UP000242188"/>
    </source>
</evidence>
<comment type="caution">
    <text evidence="1">The sequence shown here is derived from an EMBL/GenBank/DDBJ whole genome shotgun (WGS) entry which is preliminary data.</text>
</comment>
<dbReference type="EMBL" id="NEDP02004198">
    <property type="protein sequence ID" value="OWF46317.1"/>
    <property type="molecule type" value="Genomic_DNA"/>
</dbReference>
<accession>A0A210QC54</accession>
<evidence type="ECO:0000313" key="1">
    <source>
        <dbReference type="EMBL" id="OWF46317.1"/>
    </source>
</evidence>
<sequence length="105" mass="11495">MDAKYHSVVLGHSYIRSLGEHMKTFSEDRNLRLCGDYDVIIQARGGPNIQKLLQASASLLSIYLPADDSSLFLGGNDLCDSRHSPKKLCVDLVSIAEFLRSGVGV</sequence>
<organism evidence="1 2">
    <name type="scientific">Mizuhopecten yessoensis</name>
    <name type="common">Japanese scallop</name>
    <name type="synonym">Patinopecten yessoensis</name>
    <dbReference type="NCBI Taxonomy" id="6573"/>
    <lineage>
        <taxon>Eukaryota</taxon>
        <taxon>Metazoa</taxon>
        <taxon>Spiralia</taxon>
        <taxon>Lophotrochozoa</taxon>
        <taxon>Mollusca</taxon>
        <taxon>Bivalvia</taxon>
        <taxon>Autobranchia</taxon>
        <taxon>Pteriomorphia</taxon>
        <taxon>Pectinida</taxon>
        <taxon>Pectinoidea</taxon>
        <taxon>Pectinidae</taxon>
        <taxon>Mizuhopecten</taxon>
    </lineage>
</organism>
<reference evidence="1 2" key="1">
    <citation type="journal article" date="2017" name="Nat. Ecol. Evol.">
        <title>Scallop genome provides insights into evolution of bilaterian karyotype and development.</title>
        <authorList>
            <person name="Wang S."/>
            <person name="Zhang J."/>
            <person name="Jiao W."/>
            <person name="Li J."/>
            <person name="Xun X."/>
            <person name="Sun Y."/>
            <person name="Guo X."/>
            <person name="Huan P."/>
            <person name="Dong B."/>
            <person name="Zhang L."/>
            <person name="Hu X."/>
            <person name="Sun X."/>
            <person name="Wang J."/>
            <person name="Zhao C."/>
            <person name="Wang Y."/>
            <person name="Wang D."/>
            <person name="Huang X."/>
            <person name="Wang R."/>
            <person name="Lv J."/>
            <person name="Li Y."/>
            <person name="Zhang Z."/>
            <person name="Liu B."/>
            <person name="Lu W."/>
            <person name="Hui Y."/>
            <person name="Liang J."/>
            <person name="Zhou Z."/>
            <person name="Hou R."/>
            <person name="Li X."/>
            <person name="Liu Y."/>
            <person name="Li H."/>
            <person name="Ning X."/>
            <person name="Lin Y."/>
            <person name="Zhao L."/>
            <person name="Xing Q."/>
            <person name="Dou J."/>
            <person name="Li Y."/>
            <person name="Mao J."/>
            <person name="Guo H."/>
            <person name="Dou H."/>
            <person name="Li T."/>
            <person name="Mu C."/>
            <person name="Jiang W."/>
            <person name="Fu Q."/>
            <person name="Fu X."/>
            <person name="Miao Y."/>
            <person name="Liu J."/>
            <person name="Yu Q."/>
            <person name="Li R."/>
            <person name="Liao H."/>
            <person name="Li X."/>
            <person name="Kong Y."/>
            <person name="Jiang Z."/>
            <person name="Chourrout D."/>
            <person name="Li R."/>
            <person name="Bao Z."/>
        </authorList>
    </citation>
    <scope>NUCLEOTIDE SEQUENCE [LARGE SCALE GENOMIC DNA]</scope>
    <source>
        <strain evidence="1 2">PY_sf001</strain>
    </source>
</reference>
<dbReference type="AlphaFoldDB" id="A0A210QC54"/>